<evidence type="ECO:0000256" key="1">
    <source>
        <dbReference type="SAM" id="Phobius"/>
    </source>
</evidence>
<keyword evidence="3" id="KW-1185">Reference proteome</keyword>
<accession>A0ABQ2BLK5</accession>
<protein>
    <submittedName>
        <fullName evidence="2">Uncharacterized protein</fullName>
    </submittedName>
</protein>
<organism evidence="2 3">
    <name type="scientific">Pedobacter mendelii</name>
    <dbReference type="NCBI Taxonomy" id="1908240"/>
    <lineage>
        <taxon>Bacteria</taxon>
        <taxon>Pseudomonadati</taxon>
        <taxon>Bacteroidota</taxon>
        <taxon>Sphingobacteriia</taxon>
        <taxon>Sphingobacteriales</taxon>
        <taxon>Sphingobacteriaceae</taxon>
        <taxon>Pedobacter</taxon>
    </lineage>
</organism>
<proteinExistence type="predicted"/>
<keyword evidence="1" id="KW-0812">Transmembrane</keyword>
<name>A0ABQ2BLK5_9SPHI</name>
<gene>
    <name evidence="2" type="ORF">GCM10008119_36150</name>
</gene>
<keyword evidence="1" id="KW-1133">Transmembrane helix</keyword>
<evidence type="ECO:0000313" key="2">
    <source>
        <dbReference type="EMBL" id="GGI29139.1"/>
    </source>
</evidence>
<comment type="caution">
    <text evidence="2">The sequence shown here is derived from an EMBL/GenBank/DDBJ whole genome shotgun (WGS) entry which is preliminary data.</text>
</comment>
<keyword evidence="1" id="KW-0472">Membrane</keyword>
<evidence type="ECO:0000313" key="3">
    <source>
        <dbReference type="Proteomes" id="UP000645390"/>
    </source>
</evidence>
<feature type="transmembrane region" description="Helical" evidence="1">
    <location>
        <begin position="31"/>
        <end position="52"/>
    </location>
</feature>
<sequence length="54" mass="6043">MVPMDVATRILNGNIQKVEVIKLIINRMSLVTIKLSTIVLLVLILITVMLIINN</sequence>
<dbReference type="Proteomes" id="UP000645390">
    <property type="component" value="Unassembled WGS sequence"/>
</dbReference>
<dbReference type="EMBL" id="BMDJ01000014">
    <property type="protein sequence ID" value="GGI29139.1"/>
    <property type="molecule type" value="Genomic_DNA"/>
</dbReference>
<reference evidence="3" key="1">
    <citation type="journal article" date="2019" name="Int. J. Syst. Evol. Microbiol.">
        <title>The Global Catalogue of Microorganisms (GCM) 10K type strain sequencing project: providing services to taxonomists for standard genome sequencing and annotation.</title>
        <authorList>
            <consortium name="The Broad Institute Genomics Platform"/>
            <consortium name="The Broad Institute Genome Sequencing Center for Infectious Disease"/>
            <person name="Wu L."/>
            <person name="Ma J."/>
        </authorList>
    </citation>
    <scope>NUCLEOTIDE SEQUENCE [LARGE SCALE GENOMIC DNA]</scope>
    <source>
        <strain evidence="3">CCM 8939</strain>
    </source>
</reference>